<comment type="caution">
    <text evidence="1">The sequence shown here is derived from an EMBL/GenBank/DDBJ whole genome shotgun (WGS) entry which is preliminary data.</text>
</comment>
<name>A0A699H8R0_TANCI</name>
<reference evidence="1" key="1">
    <citation type="journal article" date="2019" name="Sci. Rep.">
        <title>Draft genome of Tanacetum cinerariifolium, the natural source of mosquito coil.</title>
        <authorList>
            <person name="Yamashiro T."/>
            <person name="Shiraishi A."/>
            <person name="Satake H."/>
            <person name="Nakayama K."/>
        </authorList>
    </citation>
    <scope>NUCLEOTIDE SEQUENCE</scope>
</reference>
<sequence>MVVKDMVQHEPHFILEVVDNGFGSLVMWACVNLRSRRVFDSKRLIKRGKCARWSHVWLGLSTQPTPREDDRWERWKIGMDEVLMENLVVEKVKALGANGVMSGSRVRVVFIEVGGGVVSARVVSRVVLGLVLKVVLVMLRGWEAFVRWYWIGELSLEENSMKLVYGIFFGGFWLRS</sequence>
<dbReference type="AlphaFoldDB" id="A0A699H8R0"/>
<evidence type="ECO:0000313" key="1">
    <source>
        <dbReference type="EMBL" id="GEX71103.1"/>
    </source>
</evidence>
<dbReference type="EMBL" id="BKCJ010125120">
    <property type="protein sequence ID" value="GEX71103.1"/>
    <property type="molecule type" value="Genomic_DNA"/>
</dbReference>
<protein>
    <submittedName>
        <fullName evidence="1">Uncharacterized protein</fullName>
    </submittedName>
</protein>
<gene>
    <name evidence="1" type="ORF">Tci_343078</name>
</gene>
<organism evidence="1">
    <name type="scientific">Tanacetum cinerariifolium</name>
    <name type="common">Dalmatian daisy</name>
    <name type="synonym">Chrysanthemum cinerariifolium</name>
    <dbReference type="NCBI Taxonomy" id="118510"/>
    <lineage>
        <taxon>Eukaryota</taxon>
        <taxon>Viridiplantae</taxon>
        <taxon>Streptophyta</taxon>
        <taxon>Embryophyta</taxon>
        <taxon>Tracheophyta</taxon>
        <taxon>Spermatophyta</taxon>
        <taxon>Magnoliopsida</taxon>
        <taxon>eudicotyledons</taxon>
        <taxon>Gunneridae</taxon>
        <taxon>Pentapetalae</taxon>
        <taxon>asterids</taxon>
        <taxon>campanulids</taxon>
        <taxon>Asterales</taxon>
        <taxon>Asteraceae</taxon>
        <taxon>Asteroideae</taxon>
        <taxon>Anthemideae</taxon>
        <taxon>Anthemidinae</taxon>
        <taxon>Tanacetum</taxon>
    </lineage>
</organism>
<accession>A0A699H8R0</accession>
<proteinExistence type="predicted"/>